<comment type="caution">
    <text evidence="1">The sequence shown here is derived from an EMBL/GenBank/DDBJ whole genome shotgun (WGS) entry which is preliminary data.</text>
</comment>
<reference evidence="1" key="1">
    <citation type="submission" date="2022-04" db="EMBL/GenBank/DDBJ databases">
        <title>Genome of the entomopathogenic fungus Entomophthora muscae.</title>
        <authorList>
            <person name="Elya C."/>
            <person name="Lovett B.R."/>
            <person name="Lee E."/>
            <person name="Macias A.M."/>
            <person name="Hajek A.E."/>
            <person name="De Bivort B.L."/>
            <person name="Kasson M.T."/>
            <person name="De Fine Licht H.H."/>
            <person name="Stajich J.E."/>
        </authorList>
    </citation>
    <scope>NUCLEOTIDE SEQUENCE</scope>
    <source>
        <strain evidence="1">Berkeley</strain>
    </source>
</reference>
<sequence>MSSKATNVATNIITQAVSVLEIPYDDMGDWQKTAARGFVLFCGFFVFSLTPVAFVTLLYLIFSPAPWEIPHTVLALWSLSEVAFYVFYRYCFAIASRHQPPLKLTFDERIALARKMLEHIDDIFLMLNNWLHLQPTEPLTFKQYSTWIIYAFFDKAEENLTEDEVEFPEASSDKEIVKYAPVRPTIEPLQVIHKPLIFFLVTGIPKMLAHFGLQSFGFTRYAANDNIHYWSNNIKSDELPILFIHGIGLGYSMYFRQVARLTQLYPNRHIILYEVPSVSLSPVAEINTKDQTIQAVDIIFQTHNLETSSVIAHSYGTVIATWLVKFRPHYVTKLSLVDPICFMLWDSTLVYGFLLSRPTSMLHEFIRLFLSRDLVMANTFCRYFHVARQLHVPRRDSLPRQHLLLKEGLYHRR</sequence>
<proteinExistence type="predicted"/>
<accession>A0ACC2UFD5</accession>
<keyword evidence="2" id="KW-1185">Reference proteome</keyword>
<name>A0ACC2UFD5_9FUNG</name>
<dbReference type="EMBL" id="QTSX02000762">
    <property type="protein sequence ID" value="KAJ9085446.1"/>
    <property type="molecule type" value="Genomic_DNA"/>
</dbReference>
<evidence type="ECO:0000313" key="2">
    <source>
        <dbReference type="Proteomes" id="UP001165960"/>
    </source>
</evidence>
<organism evidence="1 2">
    <name type="scientific">Entomophthora muscae</name>
    <dbReference type="NCBI Taxonomy" id="34485"/>
    <lineage>
        <taxon>Eukaryota</taxon>
        <taxon>Fungi</taxon>
        <taxon>Fungi incertae sedis</taxon>
        <taxon>Zoopagomycota</taxon>
        <taxon>Entomophthoromycotina</taxon>
        <taxon>Entomophthoromycetes</taxon>
        <taxon>Entomophthorales</taxon>
        <taxon>Entomophthoraceae</taxon>
        <taxon>Entomophthora</taxon>
    </lineage>
</organism>
<protein>
    <submittedName>
        <fullName evidence="1">Uncharacterized protein</fullName>
    </submittedName>
</protein>
<evidence type="ECO:0000313" key="1">
    <source>
        <dbReference type="EMBL" id="KAJ9085446.1"/>
    </source>
</evidence>
<dbReference type="Proteomes" id="UP001165960">
    <property type="component" value="Unassembled WGS sequence"/>
</dbReference>
<gene>
    <name evidence="1" type="ORF">DSO57_1013905</name>
</gene>